<dbReference type="EMBL" id="KZ271527">
    <property type="protein sequence ID" value="OZC05239.1"/>
    <property type="molecule type" value="Genomic_DNA"/>
</dbReference>
<feature type="binding site" evidence="23">
    <location>
        <position position="183"/>
    </location>
    <ligand>
        <name>substrate</name>
    </ligand>
</feature>
<feature type="binding site" evidence="24">
    <location>
        <position position="405"/>
    </location>
    <ligand>
        <name>Mn(2+)</name>
        <dbReference type="ChEBI" id="CHEBI:29035"/>
    </ligand>
</feature>
<keyword evidence="17 24" id="KW-0464">Manganese</keyword>
<dbReference type="EC" id="2.4.1.143" evidence="5"/>
<feature type="disulfide bond" evidence="25">
    <location>
        <begin position="365"/>
        <end position="388"/>
    </location>
</feature>
<dbReference type="SUPFAM" id="SSF53448">
    <property type="entry name" value="Nucleotide-diphospho-sugar transferases"/>
    <property type="match status" value="1"/>
</dbReference>
<evidence type="ECO:0000256" key="25">
    <source>
        <dbReference type="PIRSR" id="PIRSR607754-3"/>
    </source>
</evidence>
<gene>
    <name evidence="27" type="ORF">X798_07799</name>
</gene>
<evidence type="ECO:0000256" key="16">
    <source>
        <dbReference type="ARBA" id="ARBA00023180"/>
    </source>
</evidence>
<dbReference type="InterPro" id="IPR029044">
    <property type="entry name" value="Nucleotide-diphossugar_trans"/>
</dbReference>
<comment type="catalytic activity">
    <reaction evidence="22">
        <text>an N(4)-{beta-D-GlcNAc-(1-&gt;2)-alpha-D-Man-(1-&gt;3)-[alpha-D-Man-(1-&gt;6)]-beta-D-Man-(1-&gt;4)-beta-D-GlcNAc-(1-&gt;4)-beta-D-GlcNAc}-L-asparaginyl-[protein] + UDP-N-acetyl-alpha-D-glucosamine = N(4)-{beta-D-GlcNAc-(1-&gt;2)-alpha-D-Man-(1-&gt;3)-[beta-D-GlcNAc-(1-&gt;2)-alpha-D-Man-(1-&gt;6)]-beta-D-Man-(1-&gt;4)-beta-D-GlcNAc-(1-&gt;4)-beta-D-GlcNAc}-L-asparaginyl-[protein] + UDP + H(+)</text>
        <dbReference type="Rhea" id="RHEA:12941"/>
        <dbReference type="Rhea" id="RHEA-COMP:13526"/>
        <dbReference type="Rhea" id="RHEA-COMP:14369"/>
        <dbReference type="ChEBI" id="CHEBI:15378"/>
        <dbReference type="ChEBI" id="CHEBI:57705"/>
        <dbReference type="ChEBI" id="CHEBI:58223"/>
        <dbReference type="ChEBI" id="CHEBI:60615"/>
        <dbReference type="ChEBI" id="CHEBI:60651"/>
        <dbReference type="EC" id="2.4.1.143"/>
    </reaction>
</comment>
<evidence type="ECO:0000256" key="17">
    <source>
        <dbReference type="ARBA" id="ARBA00023211"/>
    </source>
</evidence>
<evidence type="ECO:0000256" key="22">
    <source>
        <dbReference type="ARBA" id="ARBA00093257"/>
    </source>
</evidence>
<evidence type="ECO:0000256" key="4">
    <source>
        <dbReference type="ARBA" id="ARBA00011011"/>
    </source>
</evidence>
<reference evidence="27 28" key="1">
    <citation type="submission" date="2015-12" db="EMBL/GenBank/DDBJ databases">
        <title>Draft genome of the nematode, Onchocerca flexuosa.</title>
        <authorList>
            <person name="Mitreva M."/>
        </authorList>
    </citation>
    <scope>NUCLEOTIDE SEQUENCE [LARGE SCALE GENOMIC DNA]</scope>
    <source>
        <strain evidence="27">Red Deer</strain>
    </source>
</reference>
<evidence type="ECO:0000256" key="23">
    <source>
        <dbReference type="PIRSR" id="PIRSR607754-1"/>
    </source>
</evidence>
<keyword evidence="11" id="KW-0735">Signal-anchor</keyword>
<keyword evidence="7 27" id="KW-0328">Glycosyltransferase</keyword>
<evidence type="ECO:0000256" key="15">
    <source>
        <dbReference type="ARBA" id="ARBA00023157"/>
    </source>
</evidence>
<dbReference type="Pfam" id="PF05060">
    <property type="entry name" value="MGAT2"/>
    <property type="match status" value="1"/>
</dbReference>
<dbReference type="Proteomes" id="UP000242913">
    <property type="component" value="Unassembled WGS sequence"/>
</dbReference>
<dbReference type="GO" id="GO:0000139">
    <property type="term" value="C:Golgi membrane"/>
    <property type="evidence" value="ECO:0007669"/>
    <property type="project" value="UniProtKB-SubCell"/>
</dbReference>
<dbReference type="GO" id="GO:0009312">
    <property type="term" value="P:oligosaccharide biosynthetic process"/>
    <property type="evidence" value="ECO:0007669"/>
    <property type="project" value="InterPro"/>
</dbReference>
<protein>
    <recommendedName>
        <fullName evidence="6">Alpha-1,6-mannosyl-glycoprotein 2-beta-N-acetylglucosaminyltransferase</fullName>
        <ecNumber evidence="5">2.4.1.143</ecNumber>
    </recommendedName>
    <alternativeName>
        <fullName evidence="21">Beta-1,2-N-acetylglucosaminyltransferase II</fullName>
    </alternativeName>
    <alternativeName>
        <fullName evidence="20">GlcNAc-T II</fullName>
    </alternativeName>
    <alternativeName>
        <fullName evidence="19">Mannoside acetylglucosaminyltransferase 2</fullName>
    </alternativeName>
    <alternativeName>
        <fullName evidence="18">N-glycosyl-oligosaccharide-glycoprotein N-acetylglucosaminyltransferase II</fullName>
    </alternativeName>
</protein>
<feature type="disulfide bond" evidence="25">
    <location>
        <begin position="313"/>
        <end position="316"/>
    </location>
</feature>
<dbReference type="GO" id="GO:0005795">
    <property type="term" value="C:Golgi stack"/>
    <property type="evidence" value="ECO:0007669"/>
    <property type="project" value="InterPro"/>
</dbReference>
<evidence type="ECO:0000256" key="20">
    <source>
        <dbReference type="ARBA" id="ARBA00032552"/>
    </source>
</evidence>
<keyword evidence="16" id="KW-0325">Glycoprotein</keyword>
<evidence type="ECO:0000256" key="1">
    <source>
        <dbReference type="ARBA" id="ARBA00001936"/>
    </source>
</evidence>
<evidence type="ECO:0000256" key="14">
    <source>
        <dbReference type="ARBA" id="ARBA00023136"/>
    </source>
</evidence>
<feature type="disulfide bond" evidence="25">
    <location>
        <begin position="370"/>
        <end position="469"/>
    </location>
</feature>
<name>A0A238BIE9_9BILA</name>
<dbReference type="GO" id="GO:0008455">
    <property type="term" value="F:alpha-1,6-mannosylglycoprotein 2-beta-N-acetylglucosaminyltransferase activity"/>
    <property type="evidence" value="ECO:0007669"/>
    <property type="project" value="UniProtKB-EC"/>
</dbReference>
<keyword evidence="9 26" id="KW-0812">Transmembrane</keyword>
<comment type="similarity">
    <text evidence="4">Belongs to the glycosyltransferase 16 (GT16) protein family.</text>
</comment>
<dbReference type="PANTHER" id="PTHR12871">
    <property type="entry name" value="BETA-1,2-N-ACETYLGLUCOSAMINYLTRANSFERASE II"/>
    <property type="match status" value="1"/>
</dbReference>
<keyword evidence="8 27" id="KW-0808">Transferase</keyword>
<evidence type="ECO:0000256" key="12">
    <source>
        <dbReference type="ARBA" id="ARBA00022989"/>
    </source>
</evidence>
<keyword evidence="10 24" id="KW-0479">Metal-binding</keyword>
<evidence type="ECO:0000256" key="21">
    <source>
        <dbReference type="ARBA" id="ARBA00032915"/>
    </source>
</evidence>
<dbReference type="OrthoDB" id="6019616at2759"/>
<evidence type="ECO:0000313" key="28">
    <source>
        <dbReference type="Proteomes" id="UP000242913"/>
    </source>
</evidence>
<dbReference type="GO" id="GO:0046872">
    <property type="term" value="F:metal ion binding"/>
    <property type="evidence" value="ECO:0007669"/>
    <property type="project" value="UniProtKB-KW"/>
</dbReference>
<sequence>MVRQKFIRCLNGVIIISFVGFLMVNLQSPYLNANENFKHSLYDAPEKEPLLASEQNDVRVELPFHFKFFFFFLFQRELELEWTFRTTPLPLSKEEIVRSIEFLNANYEILNTDKYGQLQDVEIVLVVQVRFFFFKSHIFLKIKFTMYEEILQVHNRIEYLKQLISTLRDARYIETTLLIFSHDYSSAAINRLIKGINFCLVMQIFYPYNIQLFPDVFPGQDPLDCPEKATKQEAAILKCNNWKNSDKYGHFRVAKLTQIKHHWWWKMNYVFDGILKQYALKKAWVILLEEDHYVSPDFLHVMRLIVDNKSSFCAECQVISLGLYLKQYNNFKTDLNRLSIHPWFSSKHNMGMAINADTWELIKNCTELFCKYDDYNWDWSLLHVSMKCLPSRLKVIAVKAPRVIHIGDCGIHTHRCAVHNAAEVAMELFSNSANSLFPKKMVVAENLKRTLKPSRENGGWGDIRDHELCLNNSHVPNLATYNFYLNTQTVINNYTHINHSLIFPV</sequence>
<dbReference type="Gene3D" id="3.90.550.10">
    <property type="entry name" value="Spore Coat Polysaccharide Biosynthesis Protein SpsA, Chain A"/>
    <property type="match status" value="1"/>
</dbReference>
<evidence type="ECO:0000256" key="3">
    <source>
        <dbReference type="ARBA" id="ARBA00004922"/>
    </source>
</evidence>
<evidence type="ECO:0000256" key="10">
    <source>
        <dbReference type="ARBA" id="ARBA00022723"/>
    </source>
</evidence>
<comment type="subcellular location">
    <subcellularLocation>
        <location evidence="2">Golgi apparatus membrane</location>
        <topology evidence="2">Single-pass type II membrane protein</topology>
    </subcellularLocation>
</comment>
<dbReference type="InterPro" id="IPR007754">
    <property type="entry name" value="GlcNAc_II"/>
</dbReference>
<evidence type="ECO:0000256" key="8">
    <source>
        <dbReference type="ARBA" id="ARBA00022679"/>
    </source>
</evidence>
<evidence type="ECO:0000256" key="19">
    <source>
        <dbReference type="ARBA" id="ARBA00031203"/>
    </source>
</evidence>
<evidence type="ECO:0000256" key="5">
    <source>
        <dbReference type="ARBA" id="ARBA00012613"/>
    </source>
</evidence>
<organism evidence="27 28">
    <name type="scientific">Onchocerca flexuosa</name>
    <dbReference type="NCBI Taxonomy" id="387005"/>
    <lineage>
        <taxon>Eukaryota</taxon>
        <taxon>Metazoa</taxon>
        <taxon>Ecdysozoa</taxon>
        <taxon>Nematoda</taxon>
        <taxon>Chromadorea</taxon>
        <taxon>Rhabditida</taxon>
        <taxon>Spirurina</taxon>
        <taxon>Spiruromorpha</taxon>
        <taxon>Filarioidea</taxon>
        <taxon>Onchocercidae</taxon>
        <taxon>Onchocerca</taxon>
    </lineage>
</organism>
<evidence type="ECO:0000313" key="27">
    <source>
        <dbReference type="EMBL" id="OZC05239.1"/>
    </source>
</evidence>
<proteinExistence type="inferred from homology"/>
<evidence type="ECO:0000256" key="2">
    <source>
        <dbReference type="ARBA" id="ARBA00004323"/>
    </source>
</evidence>
<keyword evidence="13" id="KW-0333">Golgi apparatus</keyword>
<evidence type="ECO:0000256" key="13">
    <source>
        <dbReference type="ARBA" id="ARBA00023034"/>
    </source>
</evidence>
<evidence type="ECO:0000256" key="18">
    <source>
        <dbReference type="ARBA" id="ARBA00029663"/>
    </source>
</evidence>
<evidence type="ECO:0000256" key="9">
    <source>
        <dbReference type="ARBA" id="ARBA00022692"/>
    </source>
</evidence>
<keyword evidence="28" id="KW-1185">Reference proteome</keyword>
<evidence type="ECO:0000256" key="7">
    <source>
        <dbReference type="ARBA" id="ARBA00022676"/>
    </source>
</evidence>
<evidence type="ECO:0000256" key="6">
    <source>
        <dbReference type="ARBA" id="ARBA00014817"/>
    </source>
</evidence>
<keyword evidence="12 26" id="KW-1133">Transmembrane helix</keyword>
<feature type="transmembrane region" description="Helical" evidence="26">
    <location>
        <begin position="7"/>
        <end position="26"/>
    </location>
</feature>
<keyword evidence="15 25" id="KW-1015">Disulfide bond</keyword>
<feature type="disulfide bond" evidence="25">
    <location>
        <begin position="225"/>
        <end position="239"/>
    </location>
</feature>
<comment type="cofactor">
    <cofactor evidence="1 24">
        <name>Mn(2+)</name>
        <dbReference type="ChEBI" id="CHEBI:29035"/>
    </cofactor>
</comment>
<feature type="binding site" evidence="24">
    <location>
        <position position="291"/>
    </location>
    <ligand>
        <name>Mn(2+)</name>
        <dbReference type="ChEBI" id="CHEBI:29035"/>
    </ligand>
</feature>
<accession>A0A238BIE9</accession>
<evidence type="ECO:0000256" key="11">
    <source>
        <dbReference type="ARBA" id="ARBA00022968"/>
    </source>
</evidence>
<dbReference type="AlphaFoldDB" id="A0A238BIE9"/>
<keyword evidence="14 26" id="KW-0472">Membrane</keyword>
<feature type="binding site" evidence="23">
    <location>
        <begin position="258"/>
        <end position="262"/>
    </location>
    <ligand>
        <name>substrate</name>
    </ligand>
</feature>
<dbReference type="UniPathway" id="UPA00378"/>
<comment type="pathway">
    <text evidence="3">Protein modification; protein glycosylation.</text>
</comment>
<dbReference type="PANTHER" id="PTHR12871:SF0">
    <property type="entry name" value="ALPHA-1,6-MANNOSYL-GLYCOPROTEIN 2-BETA-N-ACETYLGLUCOSAMINYLTRANSFERASE"/>
    <property type="match status" value="1"/>
</dbReference>
<feature type="binding site" evidence="23">
    <location>
        <begin position="152"/>
        <end position="156"/>
    </location>
    <ligand>
        <name>substrate</name>
    </ligand>
</feature>
<evidence type="ECO:0000256" key="26">
    <source>
        <dbReference type="SAM" id="Phobius"/>
    </source>
</evidence>
<evidence type="ECO:0000256" key="24">
    <source>
        <dbReference type="PIRSR" id="PIRSR607754-2"/>
    </source>
</evidence>
<dbReference type="GO" id="GO:0006487">
    <property type="term" value="P:protein N-linked glycosylation"/>
    <property type="evidence" value="ECO:0007669"/>
    <property type="project" value="TreeGrafter"/>
</dbReference>